<keyword evidence="1" id="KW-1015">Disulfide bond</keyword>
<dbReference type="Pfam" id="PF00100">
    <property type="entry name" value="Zona_pellucida"/>
    <property type="match status" value="1"/>
</dbReference>
<comment type="caution">
    <text evidence="3">The sequence shown here is derived from an EMBL/GenBank/DDBJ whole genome shotgun (WGS) entry which is preliminary data.</text>
</comment>
<dbReference type="Gene3D" id="2.60.40.4100">
    <property type="entry name" value="Zona pellucida, ZP-C domain"/>
    <property type="match status" value="1"/>
</dbReference>
<dbReference type="GO" id="GO:0032190">
    <property type="term" value="F:acrosin binding"/>
    <property type="evidence" value="ECO:0007669"/>
    <property type="project" value="TreeGrafter"/>
</dbReference>
<dbReference type="EMBL" id="VXAK01018844">
    <property type="protein sequence ID" value="NXK24957.1"/>
    <property type="molecule type" value="Genomic_DNA"/>
</dbReference>
<organism evidence="3 4">
    <name type="scientific">Arenaria interpres</name>
    <name type="common">Ruddy turnstone</name>
    <name type="synonym">Tringa interpres</name>
    <dbReference type="NCBI Taxonomy" id="54971"/>
    <lineage>
        <taxon>Eukaryota</taxon>
        <taxon>Metazoa</taxon>
        <taxon>Chordata</taxon>
        <taxon>Craniata</taxon>
        <taxon>Vertebrata</taxon>
        <taxon>Euteleostomi</taxon>
        <taxon>Archelosauria</taxon>
        <taxon>Archosauria</taxon>
        <taxon>Dinosauria</taxon>
        <taxon>Saurischia</taxon>
        <taxon>Theropoda</taxon>
        <taxon>Coelurosauria</taxon>
        <taxon>Aves</taxon>
        <taxon>Neognathae</taxon>
        <taxon>Neoaves</taxon>
        <taxon>Charadriiformes</taxon>
        <taxon>Scolopacidae</taxon>
        <taxon>Arenaria</taxon>
    </lineage>
</organism>
<dbReference type="InterPro" id="IPR001507">
    <property type="entry name" value="ZP_dom"/>
</dbReference>
<evidence type="ECO:0000313" key="4">
    <source>
        <dbReference type="Proteomes" id="UP000541811"/>
    </source>
</evidence>
<dbReference type="AlphaFoldDB" id="A0A7L0HYV5"/>
<dbReference type="PROSITE" id="PS51034">
    <property type="entry name" value="ZP_2"/>
    <property type="match status" value="1"/>
</dbReference>
<feature type="non-terminal residue" evidence="3">
    <location>
        <position position="1"/>
    </location>
</feature>
<dbReference type="GO" id="GO:0007339">
    <property type="term" value="P:binding of sperm to zona pellucida"/>
    <property type="evidence" value="ECO:0007669"/>
    <property type="project" value="TreeGrafter"/>
</dbReference>
<dbReference type="GO" id="GO:0031012">
    <property type="term" value="C:extracellular matrix"/>
    <property type="evidence" value="ECO:0007669"/>
    <property type="project" value="TreeGrafter"/>
</dbReference>
<reference evidence="3 4" key="1">
    <citation type="submission" date="2019-09" db="EMBL/GenBank/DDBJ databases">
        <title>Bird 10,000 Genomes (B10K) Project - Family phase.</title>
        <authorList>
            <person name="Zhang G."/>
        </authorList>
    </citation>
    <scope>NUCLEOTIDE SEQUENCE [LARGE SCALE GENOMIC DNA]</scope>
    <source>
        <strain evidence="3">B10K-DU-005-73</strain>
        <tissue evidence="3">Liver</tissue>
    </source>
</reference>
<proteinExistence type="predicted"/>
<dbReference type="GO" id="GO:0035803">
    <property type="term" value="P:egg coat formation"/>
    <property type="evidence" value="ECO:0007669"/>
    <property type="project" value="TreeGrafter"/>
</dbReference>
<name>A0A7L0HYV5_AREIN</name>
<evidence type="ECO:0000313" key="3">
    <source>
        <dbReference type="EMBL" id="NXK24957.1"/>
    </source>
</evidence>
<keyword evidence="4" id="KW-1185">Reference proteome</keyword>
<dbReference type="GO" id="GO:2000344">
    <property type="term" value="P:positive regulation of acrosome reaction"/>
    <property type="evidence" value="ECO:0007669"/>
    <property type="project" value="TreeGrafter"/>
</dbReference>
<dbReference type="PANTHER" id="PTHR11576:SF2">
    <property type="entry name" value="ZONA PELLUCIDA SPERM-BINDING PROTEIN 3"/>
    <property type="match status" value="1"/>
</dbReference>
<dbReference type="Proteomes" id="UP000541811">
    <property type="component" value="Unassembled WGS sequence"/>
</dbReference>
<evidence type="ECO:0000256" key="1">
    <source>
        <dbReference type="ARBA" id="ARBA00023157"/>
    </source>
</evidence>
<dbReference type="InterPro" id="IPR055355">
    <property type="entry name" value="ZP-C"/>
</dbReference>
<accession>A0A7L0HYV5</accession>
<evidence type="ECO:0000259" key="2">
    <source>
        <dbReference type="PROSITE" id="PS51034"/>
    </source>
</evidence>
<dbReference type="PANTHER" id="PTHR11576">
    <property type="entry name" value="ZONA PELLUCIDA SPERM-BINDING PROTEIN 3"/>
    <property type="match status" value="1"/>
</dbReference>
<gene>
    <name evidence="3" type="primary">Zp3_1</name>
    <name evidence="3" type="ORF">AREINT_R14679</name>
</gene>
<protein>
    <submittedName>
        <fullName evidence="3">ZP3 protein</fullName>
    </submittedName>
</protein>
<sequence>SATAPRSGGPWFVPAPSPSLWTVTTPGKWGHLPPGGGALELVTPLEDALWRRTGGVSLGGAIQPTWVPFGSTFTHRRRLRFALDAYDSSWSSRLPQPTYSLGELINLQASVDADPRLPLRVFVDQCVASPSAVAPRLRYEVIAEDG</sequence>
<feature type="domain" description="ZP" evidence="2">
    <location>
        <begin position="1"/>
        <end position="146"/>
    </location>
</feature>
<feature type="non-terminal residue" evidence="3">
    <location>
        <position position="146"/>
    </location>
</feature>
<dbReference type="InterPro" id="IPR042235">
    <property type="entry name" value="ZP-C_dom"/>
</dbReference>